<feature type="compositionally biased region" description="Basic and acidic residues" evidence="4">
    <location>
        <begin position="1030"/>
        <end position="1044"/>
    </location>
</feature>
<evidence type="ECO:0000313" key="8">
    <source>
        <dbReference type="Proteomes" id="UP001479436"/>
    </source>
</evidence>
<comment type="subcellular location">
    <subcellularLocation>
        <location evidence="1">Nucleus</location>
    </subcellularLocation>
</comment>
<feature type="non-terminal residue" evidence="7">
    <location>
        <position position="1087"/>
    </location>
</feature>
<organism evidence="7 8">
    <name type="scientific">Basidiobolus ranarum</name>
    <dbReference type="NCBI Taxonomy" id="34480"/>
    <lineage>
        <taxon>Eukaryota</taxon>
        <taxon>Fungi</taxon>
        <taxon>Fungi incertae sedis</taxon>
        <taxon>Zoopagomycota</taxon>
        <taxon>Entomophthoromycotina</taxon>
        <taxon>Basidiobolomycetes</taxon>
        <taxon>Basidiobolales</taxon>
        <taxon>Basidiobolaceae</taxon>
        <taxon>Basidiobolus</taxon>
    </lineage>
</organism>
<feature type="domain" description="RRP12 HEAT" evidence="5">
    <location>
        <begin position="322"/>
        <end position="613"/>
    </location>
</feature>
<dbReference type="InterPro" id="IPR016024">
    <property type="entry name" value="ARM-type_fold"/>
</dbReference>
<feature type="compositionally biased region" description="Acidic residues" evidence="4">
    <location>
        <begin position="1009"/>
        <end position="1019"/>
    </location>
</feature>
<keyword evidence="8" id="KW-1185">Reference proteome</keyword>
<dbReference type="InterPro" id="IPR057860">
    <property type="entry name" value="HEAT_RRP12_N"/>
</dbReference>
<dbReference type="Gene3D" id="1.25.10.10">
    <property type="entry name" value="Leucine-rich Repeat Variant"/>
    <property type="match status" value="2"/>
</dbReference>
<dbReference type="PANTHER" id="PTHR48287:SF1">
    <property type="entry name" value="ARM REPEAT SUPERFAMILY PROTEIN"/>
    <property type="match status" value="1"/>
</dbReference>
<dbReference type="Pfam" id="PF25772">
    <property type="entry name" value="HEAT_RRP12_N"/>
    <property type="match status" value="1"/>
</dbReference>
<feature type="domain" description="RRP12 N-terminal HEAT" evidence="6">
    <location>
        <begin position="4"/>
        <end position="255"/>
    </location>
</feature>
<name>A0ABR2WIT4_9FUNG</name>
<reference evidence="7 8" key="1">
    <citation type="submission" date="2023-04" db="EMBL/GenBank/DDBJ databases">
        <title>Genome of Basidiobolus ranarum AG-B5.</title>
        <authorList>
            <person name="Stajich J.E."/>
            <person name="Carter-House D."/>
            <person name="Gryganskyi A."/>
        </authorList>
    </citation>
    <scope>NUCLEOTIDE SEQUENCE [LARGE SCALE GENOMIC DNA]</scope>
    <source>
        <strain evidence="7 8">AG-B5</strain>
    </source>
</reference>
<evidence type="ECO:0000256" key="1">
    <source>
        <dbReference type="ARBA" id="ARBA00004123"/>
    </source>
</evidence>
<evidence type="ECO:0000256" key="3">
    <source>
        <dbReference type="ARBA" id="ARBA00023242"/>
    </source>
</evidence>
<evidence type="ECO:0000259" key="5">
    <source>
        <dbReference type="Pfam" id="PF08161"/>
    </source>
</evidence>
<feature type="region of interest" description="Disordered" evidence="4">
    <location>
        <begin position="969"/>
        <end position="1087"/>
    </location>
</feature>
<dbReference type="PANTHER" id="PTHR48287">
    <property type="entry name" value="ARM REPEAT SUPERFAMILY PROTEIN"/>
    <property type="match status" value="1"/>
</dbReference>
<dbReference type="Pfam" id="PF08161">
    <property type="entry name" value="RRP12_HEAT"/>
    <property type="match status" value="1"/>
</dbReference>
<protein>
    <submittedName>
        <fullName evidence="7">Pre-rRNA processing protein</fullName>
    </submittedName>
</protein>
<evidence type="ECO:0000313" key="7">
    <source>
        <dbReference type="EMBL" id="KAK9761420.1"/>
    </source>
</evidence>
<sequence length="1087" mass="121043">MEDIFSKVRTQVKSTLDNQKRVATTLLAVEKTLKEKDIDPSPTAYLTTLLDLLQELPSVESAEENESKAALVYLLSFVLPHLPQDVLKAEYSQLLTTFVDTLEGNKTSAPITRATIACLEALLIAQDSTTWNKAPAKKTFQSLMSLCLDGRPKVRRRAHEAVHKILAHPPSSSFQHPASFSAAKFCIKVLKESTEAEHSSALHILALAKPMLSAWPLPEFSTLLEVLLQLPKFNNDYLTVAVFEVVQTLFEHSNGDFDQEKTDELLKSLMDMKPSNTNVDLSIAWLKSVNYGYNAYAKCNPEKCSNRIGMVFALVFPDLACDHQQIIDVAAECLSSIIKNCVTDDLIAGISDNKSKNSLRKISSLLETGLRVRYKSGWPGVLAIYSTLFEKLGRSSMPLLSHAIELIAELRTSGAECIKEIDVTLGSIVAVIGPKEFLNLLPLNLEKPSSDTEHIERAWLLPILKDSIINTELEYFVKELVPLTERLQEAVPKSTNKGKATKPSTQGALVQEIWALLPGFCNLPYDFITAFDQEFAELLGNKIYSEPELRPSVCASLQMLIQKNIELSNSETSDEELQKQYLMDKKDALANIQHLSGFSTNFLAIFFNIFSQTLPQSRDYLLEIIQLFFKVTTESDVSETFTKVHHLLAEALKSHTPASSEAPSKLPPTAHTMMDLAVAMIGFLNSEDLGNLLETIIALVGQENDDVLQEVSYKAINRMCECANGKEVLVSNIETIQTKLLDTTLTTTSLAKEERLRALASVIRILPSSDLSMIPSVLSEAIVGTKQANETIRNLAYDLLVVMGNRMIEGGTVVTSKIAEMDSDAPDAEASIAEYFTMVTAGLAGSTPNMISATITSLSRLLFEFQSNLSQAIVDDLLKTIHMFVVSANRELVKSALGFVKVAVLTLDSEFLKPHLSDIITGILTWSRDHKNHFKDKVRHIFERLIRKFGYEDVAQHIPEEHMGMIVNIKNRKERARRGKNKPEDSDDEEDDSPQKKSENTYNSVLDSSDSEMDDSDDEGNAKPRFNNKRRGDNDGDYSRDGQNKRYRGRGGSSRGGREGQRFGDENRGERRDSRPYDRNSRVSRGG</sequence>
<keyword evidence="3" id="KW-0539">Nucleus</keyword>
<feature type="compositionally biased region" description="Basic and acidic residues" evidence="4">
    <location>
        <begin position="1056"/>
        <end position="1081"/>
    </location>
</feature>
<dbReference type="InterPro" id="IPR052087">
    <property type="entry name" value="RRP12"/>
</dbReference>
<comment type="similarity">
    <text evidence="2">Belongs to the RRP12 family.</text>
</comment>
<accession>A0ABR2WIT4</accession>
<dbReference type="InterPro" id="IPR012978">
    <property type="entry name" value="HEAT_RRP12"/>
</dbReference>
<dbReference type="InterPro" id="IPR011989">
    <property type="entry name" value="ARM-like"/>
</dbReference>
<gene>
    <name evidence="7" type="primary">RRP12_3</name>
    <name evidence="7" type="ORF">K7432_013693</name>
</gene>
<evidence type="ECO:0000256" key="4">
    <source>
        <dbReference type="SAM" id="MobiDB-lite"/>
    </source>
</evidence>
<evidence type="ECO:0000256" key="2">
    <source>
        <dbReference type="ARBA" id="ARBA00007690"/>
    </source>
</evidence>
<comment type="caution">
    <text evidence="7">The sequence shown here is derived from an EMBL/GenBank/DDBJ whole genome shotgun (WGS) entry which is preliminary data.</text>
</comment>
<proteinExistence type="inferred from homology"/>
<dbReference type="EMBL" id="JASJQH010001396">
    <property type="protein sequence ID" value="KAK9761420.1"/>
    <property type="molecule type" value="Genomic_DNA"/>
</dbReference>
<feature type="compositionally biased region" description="Basic residues" evidence="4">
    <location>
        <begin position="970"/>
        <end position="980"/>
    </location>
</feature>
<dbReference type="SUPFAM" id="SSF48371">
    <property type="entry name" value="ARM repeat"/>
    <property type="match status" value="1"/>
</dbReference>
<evidence type="ECO:0000259" key="6">
    <source>
        <dbReference type="Pfam" id="PF25772"/>
    </source>
</evidence>
<dbReference type="Proteomes" id="UP001479436">
    <property type="component" value="Unassembled WGS sequence"/>
</dbReference>